<gene>
    <name evidence="5" type="ORF">SAMN06297280_0918</name>
</gene>
<feature type="repeat" description="TPR" evidence="3">
    <location>
        <begin position="487"/>
        <end position="520"/>
    </location>
</feature>
<keyword evidence="2 3" id="KW-0802">TPR repeat</keyword>
<dbReference type="PANTHER" id="PTHR44858">
    <property type="entry name" value="TETRATRICOPEPTIDE REPEAT PROTEIN 6"/>
    <property type="match status" value="1"/>
</dbReference>
<keyword evidence="4" id="KW-0472">Membrane</keyword>
<keyword evidence="4" id="KW-1133">Transmembrane helix</keyword>
<dbReference type="InterPro" id="IPR011990">
    <property type="entry name" value="TPR-like_helical_dom_sf"/>
</dbReference>
<feature type="transmembrane region" description="Helical" evidence="4">
    <location>
        <begin position="38"/>
        <end position="61"/>
    </location>
</feature>
<dbReference type="PROSITE" id="PS50293">
    <property type="entry name" value="TPR_REGION"/>
    <property type="match status" value="1"/>
</dbReference>
<dbReference type="Gene3D" id="1.25.40.10">
    <property type="entry name" value="Tetratricopeptide repeat domain"/>
    <property type="match status" value="4"/>
</dbReference>
<evidence type="ECO:0000256" key="4">
    <source>
        <dbReference type="SAM" id="Phobius"/>
    </source>
</evidence>
<evidence type="ECO:0000313" key="5">
    <source>
        <dbReference type="EMBL" id="SNY45565.1"/>
    </source>
</evidence>
<dbReference type="NCBIfam" id="NF047558">
    <property type="entry name" value="TPR_END_plus"/>
    <property type="match status" value="1"/>
</dbReference>
<keyword evidence="1" id="KW-0677">Repeat</keyword>
<dbReference type="InterPro" id="IPR050498">
    <property type="entry name" value="Ycf3"/>
</dbReference>
<feature type="transmembrane region" description="Helical" evidence="4">
    <location>
        <begin position="67"/>
        <end position="87"/>
    </location>
</feature>
<evidence type="ECO:0000313" key="6">
    <source>
        <dbReference type="Proteomes" id="UP000219353"/>
    </source>
</evidence>
<keyword evidence="4" id="KW-0812">Transmembrane</keyword>
<evidence type="ECO:0000256" key="2">
    <source>
        <dbReference type="ARBA" id="ARBA00022803"/>
    </source>
</evidence>
<sequence length="742" mass="82323">MYKRRLLTRLFTFETAKVYSILKTFLRELKRRAVVKSILVYLGLSWLLLQIIAVLTSTLALNPLLGSAVFVLLLCCLPLVIYLAWYFDISFSGIKRSASVNEQDKPAAAPGGPQWVGLVLVMLLSGYVGVEYYGVLKQQQLAKQQALTEASQASTSTIAVLPFSDDSEAQDQGYLALGLAEEMTSLLGSAANFKVSASRSSQFLTEQGLTAQQIGQRLQVDTVLTGSVNATNNRLNVRVQLLDVKSGSTLWSNSYARELADVAKLEQDIGRSVVNQLQDSYAAAGSFENLAGTRSADAYVLYLKGREQYRKQTTESMQQARQLFEQAVALDPEYANGYVGLADTLLLLAEGEAGEAGFGVIKADIATSMAQQNIDKALTRQPEMAAAYAVKGLIYAMSGDLDGAIADYDRAIELNPSLAIAYMWKFLALNSLQRFDESLQALEHAQQLDPLFQTNSYNLGRALTRVGRFDEAAAIFQQMKIDYPESTFAYQGLADLYFSQGNLVGAIRETKTASQLSPDDQRLAHKLISPLLNLGLADIVKQMANDPNLKSTVELYPQTLLILEKNFDELFEQVDFSVAANPEDYWVQFEAGWYHSLFGDKQKAVMLFTEKTNLIEQADMFGMPYCSPAIEIAWAEQEQGNTQSALDLKAQCKALMTEQLQSSIVYSELYYLAARINALEGNKTAAINALSEALDKGWREYWTKYDPLLQSLTNEPEFQKLIQFLDNDLARQRGEALKLFSE</sequence>
<feature type="repeat" description="TPR" evidence="3">
    <location>
        <begin position="385"/>
        <end position="418"/>
    </location>
</feature>
<reference evidence="6" key="1">
    <citation type="submission" date="2017-09" db="EMBL/GenBank/DDBJ databases">
        <authorList>
            <person name="Varghese N."/>
            <person name="Submissions S."/>
        </authorList>
    </citation>
    <scope>NUCLEOTIDE SEQUENCE [LARGE SCALE GENOMIC DNA]</scope>
    <source>
        <strain evidence="6">CGMCC 1.12461</strain>
    </source>
</reference>
<dbReference type="SMART" id="SM00028">
    <property type="entry name" value="TPR"/>
    <property type="match status" value="5"/>
</dbReference>
<dbReference type="PROSITE" id="PS50005">
    <property type="entry name" value="TPR"/>
    <property type="match status" value="2"/>
</dbReference>
<dbReference type="PANTHER" id="PTHR44858:SF1">
    <property type="entry name" value="UDP-N-ACETYLGLUCOSAMINE--PEPTIDE N-ACETYLGLUCOSAMINYLTRANSFERASE SPINDLY-RELATED"/>
    <property type="match status" value="1"/>
</dbReference>
<feature type="transmembrane region" description="Helical" evidence="4">
    <location>
        <begin position="115"/>
        <end position="135"/>
    </location>
</feature>
<accession>A0A285IC61</accession>
<dbReference type="Gene3D" id="3.40.50.10610">
    <property type="entry name" value="ABC-type transport auxiliary lipoprotein component"/>
    <property type="match status" value="1"/>
</dbReference>
<evidence type="ECO:0000256" key="1">
    <source>
        <dbReference type="ARBA" id="ARBA00022737"/>
    </source>
</evidence>
<dbReference type="Pfam" id="PF00515">
    <property type="entry name" value="TPR_1"/>
    <property type="match status" value="1"/>
</dbReference>
<protein>
    <submittedName>
        <fullName evidence="5">TolB amino-terminal domain-containing protein</fullName>
    </submittedName>
</protein>
<organism evidence="5 6">
    <name type="scientific">Arsukibacterium tuosuense</name>
    <dbReference type="NCBI Taxonomy" id="1323745"/>
    <lineage>
        <taxon>Bacteria</taxon>
        <taxon>Pseudomonadati</taxon>
        <taxon>Pseudomonadota</taxon>
        <taxon>Gammaproteobacteria</taxon>
        <taxon>Chromatiales</taxon>
        <taxon>Chromatiaceae</taxon>
        <taxon>Arsukibacterium</taxon>
    </lineage>
</organism>
<evidence type="ECO:0000256" key="3">
    <source>
        <dbReference type="PROSITE-ProRule" id="PRU00339"/>
    </source>
</evidence>
<dbReference type="Pfam" id="PF14559">
    <property type="entry name" value="TPR_19"/>
    <property type="match status" value="1"/>
</dbReference>
<dbReference type="Proteomes" id="UP000219353">
    <property type="component" value="Unassembled WGS sequence"/>
</dbReference>
<name>A0A285IC61_9GAMM</name>
<keyword evidence="6" id="KW-1185">Reference proteome</keyword>
<dbReference type="InterPro" id="IPR019734">
    <property type="entry name" value="TPR_rpt"/>
</dbReference>
<dbReference type="AlphaFoldDB" id="A0A285IC61"/>
<dbReference type="EMBL" id="OBEB01000001">
    <property type="protein sequence ID" value="SNY45565.1"/>
    <property type="molecule type" value="Genomic_DNA"/>
</dbReference>
<dbReference type="SUPFAM" id="SSF48452">
    <property type="entry name" value="TPR-like"/>
    <property type="match status" value="1"/>
</dbReference>
<proteinExistence type="predicted"/>